<accession>A0A1F5EX72</accession>
<keyword evidence="1" id="KW-0812">Transmembrane</keyword>
<sequence>MKTAVKGIRSGGGRRHKKPVWPGLIVPVLKDLPSSLVSVCGAESLLTTFIFCLATLISKELGRKLEFWIDIVLSAFWACPPVVLGATPLKITKKDFLIIKPSYHQLTPDIYGEQSELLTNISLSDLLEVSLIAI</sequence>
<keyword evidence="1" id="KW-1133">Transmembrane helix</keyword>
<protein>
    <submittedName>
        <fullName evidence="2">Uncharacterized protein</fullName>
    </submittedName>
</protein>
<name>A0A1F5EX72_9BACT</name>
<reference evidence="2 3" key="1">
    <citation type="journal article" date="2016" name="Nat. Commun.">
        <title>Thousands of microbial genomes shed light on interconnected biogeochemical processes in an aquifer system.</title>
        <authorList>
            <person name="Anantharaman K."/>
            <person name="Brown C.T."/>
            <person name="Hug L.A."/>
            <person name="Sharon I."/>
            <person name="Castelle C.J."/>
            <person name="Probst A.J."/>
            <person name="Thomas B.C."/>
            <person name="Singh A."/>
            <person name="Wilkins M.J."/>
            <person name="Karaoz U."/>
            <person name="Brodie E.L."/>
            <person name="Williams K.H."/>
            <person name="Hubbard S.S."/>
            <person name="Banfield J.F."/>
        </authorList>
    </citation>
    <scope>NUCLEOTIDE SEQUENCE [LARGE SCALE GENOMIC DNA]</scope>
</reference>
<dbReference type="Proteomes" id="UP000177979">
    <property type="component" value="Unassembled WGS sequence"/>
</dbReference>
<dbReference type="EMBL" id="MFAG01000017">
    <property type="protein sequence ID" value="OGD71991.1"/>
    <property type="molecule type" value="Genomic_DNA"/>
</dbReference>
<evidence type="ECO:0000256" key="1">
    <source>
        <dbReference type="SAM" id="Phobius"/>
    </source>
</evidence>
<dbReference type="AlphaFoldDB" id="A0A1F5EX72"/>
<organism evidence="2 3">
    <name type="scientific">Candidatus Collierbacteria bacterium RIFCSPHIGHO2_01_FULL_50_25</name>
    <dbReference type="NCBI Taxonomy" id="1817722"/>
    <lineage>
        <taxon>Bacteria</taxon>
        <taxon>Candidatus Collieribacteriota</taxon>
    </lineage>
</organism>
<keyword evidence="1" id="KW-0472">Membrane</keyword>
<comment type="caution">
    <text evidence="2">The sequence shown here is derived from an EMBL/GenBank/DDBJ whole genome shotgun (WGS) entry which is preliminary data.</text>
</comment>
<feature type="transmembrane region" description="Helical" evidence="1">
    <location>
        <begin position="36"/>
        <end position="57"/>
    </location>
</feature>
<evidence type="ECO:0000313" key="2">
    <source>
        <dbReference type="EMBL" id="OGD71991.1"/>
    </source>
</evidence>
<proteinExistence type="predicted"/>
<gene>
    <name evidence="2" type="ORF">A2703_00565</name>
</gene>
<evidence type="ECO:0000313" key="3">
    <source>
        <dbReference type="Proteomes" id="UP000177979"/>
    </source>
</evidence>